<keyword evidence="6" id="KW-0508">mRNA splicing</keyword>
<dbReference type="GO" id="GO:0000395">
    <property type="term" value="P:mRNA 5'-splice site recognition"/>
    <property type="evidence" value="ECO:0007669"/>
    <property type="project" value="TreeGrafter"/>
</dbReference>
<dbReference type="Pfam" id="PF09750">
    <property type="entry name" value="DRY_EERY"/>
    <property type="match status" value="1"/>
</dbReference>
<proteinExistence type="predicted"/>
<feature type="region of interest" description="Disordered" evidence="7">
    <location>
        <begin position="601"/>
        <end position="977"/>
    </location>
</feature>
<feature type="compositionally biased region" description="Basic residues" evidence="7">
    <location>
        <begin position="827"/>
        <end position="836"/>
    </location>
</feature>
<feature type="compositionally biased region" description="Polar residues" evidence="7">
    <location>
        <begin position="968"/>
        <end position="977"/>
    </location>
</feature>
<comment type="caution">
    <text evidence="8">The sequence shown here is derived from an EMBL/GenBank/DDBJ whole genome shotgun (WGS) entry which is preliminary data.</text>
</comment>
<keyword evidence="5" id="KW-0804">Transcription</keyword>
<dbReference type="OrthoDB" id="5836667at2759"/>
<reference evidence="8 9" key="1">
    <citation type="journal article" date="2011" name="Cell">
        <title>The monarch butterfly genome yields insights into long-distance migration.</title>
        <authorList>
            <person name="Zhan S."/>
            <person name="Merlin C."/>
            <person name="Boore J.L."/>
            <person name="Reppert S.M."/>
        </authorList>
    </citation>
    <scope>NUCLEOTIDE SEQUENCE [LARGE SCALE GENOMIC DNA]</scope>
    <source>
        <strain evidence="8">F-2</strain>
    </source>
</reference>
<feature type="compositionally biased region" description="Basic and acidic residues" evidence="7">
    <location>
        <begin position="681"/>
        <end position="719"/>
    </location>
</feature>
<evidence type="ECO:0000256" key="7">
    <source>
        <dbReference type="SAM" id="MobiDB-lite"/>
    </source>
</evidence>
<feature type="compositionally biased region" description="Basic and acidic residues" evidence="7">
    <location>
        <begin position="610"/>
        <end position="672"/>
    </location>
</feature>
<gene>
    <name evidence="8" type="ORF">KGM_206863</name>
</gene>
<accession>A0A212FMU3</accession>
<feature type="compositionally biased region" description="Basic residues" evidence="7">
    <location>
        <begin position="869"/>
        <end position="886"/>
    </location>
</feature>
<name>A0A212FMU3_DANPL</name>
<dbReference type="InterPro" id="IPR000061">
    <property type="entry name" value="Surp"/>
</dbReference>
<organism evidence="8 9">
    <name type="scientific">Danaus plexippus plexippus</name>
    <dbReference type="NCBI Taxonomy" id="278856"/>
    <lineage>
        <taxon>Eukaryota</taxon>
        <taxon>Metazoa</taxon>
        <taxon>Ecdysozoa</taxon>
        <taxon>Arthropoda</taxon>
        <taxon>Hexapoda</taxon>
        <taxon>Insecta</taxon>
        <taxon>Pterygota</taxon>
        <taxon>Neoptera</taxon>
        <taxon>Endopterygota</taxon>
        <taxon>Lepidoptera</taxon>
        <taxon>Glossata</taxon>
        <taxon>Ditrysia</taxon>
        <taxon>Papilionoidea</taxon>
        <taxon>Nymphalidae</taxon>
        <taxon>Danainae</taxon>
        <taxon>Danaini</taxon>
        <taxon>Danaina</taxon>
        <taxon>Danaus</taxon>
        <taxon>Danaus</taxon>
    </lineage>
</organism>
<evidence type="ECO:0000313" key="9">
    <source>
        <dbReference type="Proteomes" id="UP000007151"/>
    </source>
</evidence>
<feature type="compositionally biased region" description="Basic and acidic residues" evidence="7">
    <location>
        <begin position="816"/>
        <end position="826"/>
    </location>
</feature>
<evidence type="ECO:0000256" key="3">
    <source>
        <dbReference type="ARBA" id="ARBA00022884"/>
    </source>
</evidence>
<dbReference type="Proteomes" id="UP000007151">
    <property type="component" value="Unassembled WGS sequence"/>
</dbReference>
<evidence type="ECO:0000256" key="5">
    <source>
        <dbReference type="ARBA" id="ARBA00023163"/>
    </source>
</evidence>
<feature type="compositionally biased region" description="Low complexity" evidence="7">
    <location>
        <begin position="361"/>
        <end position="370"/>
    </location>
</feature>
<dbReference type="FunCoup" id="A0A212FMU3">
    <property type="interactions" value="1892"/>
</dbReference>
<dbReference type="Pfam" id="PF01805">
    <property type="entry name" value="Surp"/>
    <property type="match status" value="2"/>
</dbReference>
<keyword evidence="3" id="KW-0694">RNA-binding</keyword>
<evidence type="ECO:0000256" key="2">
    <source>
        <dbReference type="ARBA" id="ARBA00022737"/>
    </source>
</evidence>
<feature type="compositionally biased region" description="Polar residues" evidence="7">
    <location>
        <begin position="537"/>
        <end position="549"/>
    </location>
</feature>
<dbReference type="Gene3D" id="1.10.10.790">
    <property type="entry name" value="Surp module"/>
    <property type="match status" value="2"/>
</dbReference>
<keyword evidence="4" id="KW-0805">Transcription regulation</keyword>
<feature type="compositionally biased region" description="Polar residues" evidence="7">
    <location>
        <begin position="898"/>
        <end position="917"/>
    </location>
</feature>
<dbReference type="AlphaFoldDB" id="A0A212FMU3"/>
<protein>
    <submittedName>
        <fullName evidence="8">Uncharacterized protein</fullName>
    </submittedName>
</protein>
<dbReference type="InterPro" id="IPR035967">
    <property type="entry name" value="SWAP/Surp_sf"/>
</dbReference>
<dbReference type="GO" id="GO:0003723">
    <property type="term" value="F:RNA binding"/>
    <property type="evidence" value="ECO:0007669"/>
    <property type="project" value="UniProtKB-KW"/>
</dbReference>
<evidence type="ECO:0000313" key="8">
    <source>
        <dbReference type="EMBL" id="OWR55043.1"/>
    </source>
</evidence>
<dbReference type="InterPro" id="IPR019147">
    <property type="entry name" value="SWAP_N_domain"/>
</dbReference>
<dbReference type="STRING" id="278856.A0A212FMU3"/>
<evidence type="ECO:0000256" key="6">
    <source>
        <dbReference type="ARBA" id="ARBA00023187"/>
    </source>
</evidence>
<dbReference type="SUPFAM" id="SSF109905">
    <property type="entry name" value="Surp module (SWAP domain)"/>
    <property type="match status" value="2"/>
</dbReference>
<feature type="region of interest" description="Disordered" evidence="7">
    <location>
        <begin position="361"/>
        <end position="416"/>
    </location>
</feature>
<feature type="region of interest" description="Disordered" evidence="7">
    <location>
        <begin position="499"/>
        <end position="549"/>
    </location>
</feature>
<dbReference type="PANTHER" id="PTHR13161:SF15">
    <property type="entry name" value="SPLICING FACTOR, SUPPRESSOR OF WHITE-APRICOT HOMOLOG"/>
    <property type="match status" value="1"/>
</dbReference>
<keyword evidence="2" id="KW-0677">Repeat</keyword>
<dbReference type="SMART" id="SM01141">
    <property type="entry name" value="DRY_EERY"/>
    <property type="match status" value="1"/>
</dbReference>
<sequence>MSLKWTGNHNETGILRKSDASREKKEELFVFGYSCKLFRDDDKALHIDQGKHLIPWMGDETLKIDRYDARGALHDLVSLEAPPGGFDWRVELSRSEQDVEQLCDEERYRALHTDEDEEEMYKEEELKRLHAAGYGQVGFNYDAPAETPPEPPVEIEEPFEPTASFKELLPSNTEFPPTQKQNAIIEKTAKFIAHQGTQMEILIKAKQGDNPQFQFLNKDSSLHPYYTTLIALVKAGKWPEKAEVVEEKHETNEEYLHPSLASTVIESAPSIPSIHYKPSADCDYTLLISKMRGETLDEYSDLAPGEVAPPGTEPVLPRADIMKAPVMYNRGEPVPPIPQTVQHHQYAAYYTQYMAHLTQAQTQAHTPQTTVEKPAPTISPTESTGLSLMKNYNTDSESEESELEESSKQGSKDNVLVPPNDIHVVIDKMAAYVARNGDEFEKIVRSKNDPRFTFLDDSNIYHPYYKKLMLEKRGVPNGKDKNEIDKAIPVSFSIKKHKEPEPILPKPALPYESSTDGEEENKEADKREAPKEVPVTNIPQTHLTNNSNSIPPIVVYKMEAVQANNLPLVKTYEPCNIGKAVTEVSENPKEAVVPQVVEKITENVLQPPAEIKKENSPEKKVVERAKDKDKSPRDKSPKERSPKERSPKEKSPKDKSPKDKSPRDKSPRDRSPRDKRKSRDRKKDYRSRNDRESRRSDRRNDDRDKERERKRDRESDRDGKRKKYKDAIETEIISLEDNSDEMIDLTGEQSDSRGEETEADRCKQQQRRRRAAEFLRRVSSSRTRTSHGTDRNPRPPTATLPHSSLASAMVDTLESLYKKKNEEDEKKKRREKRRQRDKRDYEEESDRYKKNKRRKNRSSEEEDSDGPGSKKKKRRKEKSHSSKSQKKPRDTEIGEKPQQINIDITNTLKELRNSSPTKELRLREEKLLIKDNSDGEKSMKSIKRDREYSEGEWSSDSNNDSGLSDNNAEQTVAGKSN</sequence>
<evidence type="ECO:0000256" key="4">
    <source>
        <dbReference type="ARBA" id="ARBA00023015"/>
    </source>
</evidence>
<feature type="compositionally biased region" description="Low complexity" evidence="7">
    <location>
        <begin position="954"/>
        <end position="967"/>
    </location>
</feature>
<dbReference type="KEGG" id="dpl:KGM_206863"/>
<dbReference type="eggNOG" id="KOG1847">
    <property type="taxonomic scope" value="Eukaryota"/>
</dbReference>
<feature type="compositionally biased region" description="Basic and acidic residues" evidence="7">
    <location>
        <begin position="918"/>
        <end position="949"/>
    </location>
</feature>
<feature type="compositionally biased region" description="Polar residues" evidence="7">
    <location>
        <begin position="378"/>
        <end position="395"/>
    </location>
</feature>
<dbReference type="PROSITE" id="PS50128">
    <property type="entry name" value="SURP"/>
    <property type="match status" value="2"/>
</dbReference>
<dbReference type="InterPro" id="IPR040397">
    <property type="entry name" value="SWAP"/>
</dbReference>
<keyword evidence="9" id="KW-1185">Reference proteome</keyword>
<dbReference type="EMBL" id="AGBW02007651">
    <property type="protein sequence ID" value="OWR55043.1"/>
    <property type="molecule type" value="Genomic_DNA"/>
</dbReference>
<feature type="compositionally biased region" description="Basic and acidic residues" evidence="7">
    <location>
        <begin position="750"/>
        <end position="763"/>
    </location>
</feature>
<keyword evidence="1" id="KW-0507">mRNA processing</keyword>
<dbReference type="PANTHER" id="PTHR13161">
    <property type="entry name" value="SPLICING FACTOR SUPPRESSOR OF WHITE APRICOT"/>
    <property type="match status" value="1"/>
</dbReference>
<dbReference type="SMART" id="SM00648">
    <property type="entry name" value="SWAP"/>
    <property type="match status" value="2"/>
</dbReference>
<evidence type="ECO:0000256" key="1">
    <source>
        <dbReference type="ARBA" id="ARBA00022664"/>
    </source>
</evidence>